<gene>
    <name evidence="1" type="ORF">GCM10023161_17110</name>
</gene>
<accession>A0ABP8RI46</accession>
<keyword evidence="2" id="KW-1185">Reference proteome</keyword>
<protein>
    <recommendedName>
        <fullName evidence="3">DUF4926 domain-containing protein</fullName>
    </recommendedName>
</protein>
<name>A0ABP8RI46_9MYCO</name>
<evidence type="ECO:0000313" key="1">
    <source>
        <dbReference type="EMBL" id="GAA4538669.1"/>
    </source>
</evidence>
<evidence type="ECO:0008006" key="3">
    <source>
        <dbReference type="Google" id="ProtNLM"/>
    </source>
</evidence>
<dbReference type="EMBL" id="BAABGF010000022">
    <property type="protein sequence ID" value="GAA4538669.1"/>
    <property type="molecule type" value="Genomic_DNA"/>
</dbReference>
<dbReference type="Proteomes" id="UP001501417">
    <property type="component" value="Unassembled WGS sequence"/>
</dbReference>
<sequence length="95" mass="10269">MDYAKLSDQNGCAAYEVEFSDADGITQAVVMLFADDLEVVWRPAEEESRIAAASGASSQQCSTPIGSVTTDSSFRWPRSLVDRPPCLQAHGIRST</sequence>
<comment type="caution">
    <text evidence="1">The sequence shown here is derived from an EMBL/GenBank/DDBJ whole genome shotgun (WGS) entry which is preliminary data.</text>
</comment>
<organism evidence="1 2">
    <name type="scientific">Mycobacterium paraffinicum</name>
    <dbReference type="NCBI Taxonomy" id="53378"/>
    <lineage>
        <taxon>Bacteria</taxon>
        <taxon>Bacillati</taxon>
        <taxon>Actinomycetota</taxon>
        <taxon>Actinomycetes</taxon>
        <taxon>Mycobacteriales</taxon>
        <taxon>Mycobacteriaceae</taxon>
        <taxon>Mycobacterium</taxon>
    </lineage>
</organism>
<reference evidence="2" key="1">
    <citation type="journal article" date="2019" name="Int. J. Syst. Evol. Microbiol.">
        <title>The Global Catalogue of Microorganisms (GCM) 10K type strain sequencing project: providing services to taxonomists for standard genome sequencing and annotation.</title>
        <authorList>
            <consortium name="The Broad Institute Genomics Platform"/>
            <consortium name="The Broad Institute Genome Sequencing Center for Infectious Disease"/>
            <person name="Wu L."/>
            <person name="Ma J."/>
        </authorList>
    </citation>
    <scope>NUCLEOTIDE SEQUENCE [LARGE SCALE GENOMIC DNA]</scope>
    <source>
        <strain evidence="2">JCM 17782</strain>
    </source>
</reference>
<proteinExistence type="predicted"/>
<evidence type="ECO:0000313" key="2">
    <source>
        <dbReference type="Proteomes" id="UP001501417"/>
    </source>
</evidence>